<keyword evidence="2" id="KW-1185">Reference proteome</keyword>
<comment type="caution">
    <text evidence="1">The sequence shown here is derived from an EMBL/GenBank/DDBJ whole genome shotgun (WGS) entry which is preliminary data.</text>
</comment>
<reference evidence="2" key="1">
    <citation type="journal article" date="2019" name="Int. J. Syst. Evol. Microbiol.">
        <title>The Global Catalogue of Microorganisms (GCM) 10K type strain sequencing project: providing services to taxonomists for standard genome sequencing and annotation.</title>
        <authorList>
            <consortium name="The Broad Institute Genomics Platform"/>
            <consortium name="The Broad Institute Genome Sequencing Center for Infectious Disease"/>
            <person name="Wu L."/>
            <person name="Ma J."/>
        </authorList>
    </citation>
    <scope>NUCLEOTIDE SEQUENCE [LARGE SCALE GENOMIC DNA]</scope>
    <source>
        <strain evidence="2">CCUG 61485</strain>
    </source>
</reference>
<gene>
    <name evidence="1" type="ORF">ACFQ39_05965</name>
</gene>
<proteinExistence type="predicted"/>
<sequence>MMTYILKNKNLEIHIDHPLENYNFSRFDWTGKIVEVKFQGISLSSVERTDCQNEHDFGKGYYNEFGIDTALGFDETDIGGWYHKIGVGLLKKVDAHYQFHKYYEVDPAEFEMITRSNKVVMSCTSKAVHGYAYVLKKEIELLDSSFTVNYFLQNTGEKEIVTTEYMHNFMAINKDLIGTNYLLKFPFQLKPEFFGEMVNPEGKVELGENEIKFKSTPNEQFFYGNLTGGKNVKAKWELINLESKIGISETGNFQTNKINLWGWRHVISPELFFNIAIQPGESTQWSRTFNMYKVN</sequence>
<dbReference type="Proteomes" id="UP001597201">
    <property type="component" value="Unassembled WGS sequence"/>
</dbReference>
<protein>
    <recommendedName>
        <fullName evidence="3">Aldose 1-epimerase</fullName>
    </recommendedName>
</protein>
<evidence type="ECO:0008006" key="3">
    <source>
        <dbReference type="Google" id="ProtNLM"/>
    </source>
</evidence>
<organism evidence="1 2">
    <name type="scientific">Namhaeicola litoreus</name>
    <dbReference type="NCBI Taxonomy" id="1052145"/>
    <lineage>
        <taxon>Bacteria</taxon>
        <taxon>Pseudomonadati</taxon>
        <taxon>Bacteroidota</taxon>
        <taxon>Flavobacteriia</taxon>
        <taxon>Flavobacteriales</taxon>
        <taxon>Flavobacteriaceae</taxon>
        <taxon>Namhaeicola</taxon>
    </lineage>
</organism>
<dbReference type="EMBL" id="JBHTMY010000002">
    <property type="protein sequence ID" value="MFD1315156.1"/>
    <property type="molecule type" value="Genomic_DNA"/>
</dbReference>
<dbReference type="RefSeq" id="WP_377177078.1">
    <property type="nucleotide sequence ID" value="NZ_JBHTMY010000002.1"/>
</dbReference>
<evidence type="ECO:0000313" key="2">
    <source>
        <dbReference type="Proteomes" id="UP001597201"/>
    </source>
</evidence>
<accession>A0ABW3Y002</accession>
<name>A0ABW3Y002_9FLAO</name>
<evidence type="ECO:0000313" key="1">
    <source>
        <dbReference type="EMBL" id="MFD1315156.1"/>
    </source>
</evidence>